<dbReference type="Pfam" id="PF04978">
    <property type="entry name" value="MST"/>
    <property type="match status" value="1"/>
</dbReference>
<dbReference type="SUPFAM" id="SSF109854">
    <property type="entry name" value="DinB/YfiT-like putative metalloenzymes"/>
    <property type="match status" value="1"/>
</dbReference>
<evidence type="ECO:0000313" key="1">
    <source>
        <dbReference type="EMBL" id="RAK27227.1"/>
    </source>
</evidence>
<dbReference type="EMBL" id="QLMJ01000024">
    <property type="protein sequence ID" value="RAK27227.1"/>
    <property type="molecule type" value="Genomic_DNA"/>
</dbReference>
<accession>A0A327YZN8</accession>
<dbReference type="Gene3D" id="1.20.120.450">
    <property type="entry name" value="dinb family like domain"/>
    <property type="match status" value="1"/>
</dbReference>
<dbReference type="InterPro" id="IPR007061">
    <property type="entry name" value="MST-like"/>
</dbReference>
<dbReference type="RefSeq" id="WP_111654156.1">
    <property type="nucleotide sequence ID" value="NZ_JACHWI010000005.1"/>
</dbReference>
<dbReference type="OrthoDB" id="4548523at2"/>
<proteinExistence type="predicted"/>
<reference evidence="1 2" key="1">
    <citation type="submission" date="2018-06" db="EMBL/GenBank/DDBJ databases">
        <title>Genomic Encyclopedia of Type Strains, Phase III (KMG-III): the genomes of soil and plant-associated and newly described type strains.</title>
        <authorList>
            <person name="Whitman W."/>
        </authorList>
    </citation>
    <scope>NUCLEOTIDE SEQUENCE [LARGE SCALE GENOMIC DNA]</scope>
    <source>
        <strain evidence="1 2">CGMCC 4.7090</strain>
    </source>
</reference>
<protein>
    <submittedName>
        <fullName evidence="1">Uncharacterized protein DUF664</fullName>
    </submittedName>
</protein>
<dbReference type="InterPro" id="IPR034660">
    <property type="entry name" value="DinB/YfiT-like"/>
</dbReference>
<keyword evidence="2" id="KW-1185">Reference proteome</keyword>
<sequence length="190" mass="20987">MPGQVGPIADEQDGLLAYLTQMRYVLRLTAYGLTDEQLRSAASASPLTVGGLIKHCASTEEGWMATVRGEKQPLDYGAYEANFALAEGETIDDVLARYDVIAQATEKTVKDLANLDHQVPIDHSVPWNPADQDFWSLRWVLLHLIQETARHTGHADVIRESVDGGTAYPLMAAAEGWPETDWMKPWKPAV</sequence>
<evidence type="ECO:0000313" key="2">
    <source>
        <dbReference type="Proteomes" id="UP000249341"/>
    </source>
</evidence>
<dbReference type="Proteomes" id="UP000249341">
    <property type="component" value="Unassembled WGS sequence"/>
</dbReference>
<organism evidence="1 2">
    <name type="scientific">Actinoplanes lutulentus</name>
    <dbReference type="NCBI Taxonomy" id="1287878"/>
    <lineage>
        <taxon>Bacteria</taxon>
        <taxon>Bacillati</taxon>
        <taxon>Actinomycetota</taxon>
        <taxon>Actinomycetes</taxon>
        <taxon>Micromonosporales</taxon>
        <taxon>Micromonosporaceae</taxon>
        <taxon>Actinoplanes</taxon>
    </lineage>
</organism>
<comment type="caution">
    <text evidence="1">The sequence shown here is derived from an EMBL/GenBank/DDBJ whole genome shotgun (WGS) entry which is preliminary data.</text>
</comment>
<name>A0A327YZN8_9ACTN</name>
<gene>
    <name evidence="1" type="ORF">B0I29_124114</name>
</gene>
<dbReference type="AlphaFoldDB" id="A0A327YZN8"/>